<keyword evidence="9" id="KW-0804">Transcription</keyword>
<dbReference type="Proteomes" id="UP000238196">
    <property type="component" value="Unassembled WGS sequence"/>
</dbReference>
<dbReference type="Pfam" id="PF00158">
    <property type="entry name" value="Sigma54_activat"/>
    <property type="match status" value="1"/>
</dbReference>
<dbReference type="Pfam" id="PF00989">
    <property type="entry name" value="PAS"/>
    <property type="match status" value="1"/>
</dbReference>
<evidence type="ECO:0000256" key="4">
    <source>
        <dbReference type="ARBA" id="ARBA00022741"/>
    </source>
</evidence>
<dbReference type="InterPro" id="IPR058031">
    <property type="entry name" value="AAA_lid_NorR"/>
</dbReference>
<dbReference type="SMART" id="SM00091">
    <property type="entry name" value="PAS"/>
    <property type="match status" value="1"/>
</dbReference>
<evidence type="ECO:0000256" key="7">
    <source>
        <dbReference type="ARBA" id="ARBA00023015"/>
    </source>
</evidence>
<dbReference type="GO" id="GO:0003677">
    <property type="term" value="F:DNA binding"/>
    <property type="evidence" value="ECO:0007669"/>
    <property type="project" value="UniProtKB-KW"/>
</dbReference>
<proteinExistence type="predicted"/>
<dbReference type="PROSITE" id="PS00675">
    <property type="entry name" value="SIGMA54_INTERACT_1"/>
    <property type="match status" value="1"/>
</dbReference>
<evidence type="ECO:0000259" key="13">
    <source>
        <dbReference type="PROSITE" id="PS51671"/>
    </source>
</evidence>
<name>A0A2S5KRP4_9PROT</name>
<evidence type="ECO:0000256" key="2">
    <source>
        <dbReference type="ARBA" id="ARBA00022490"/>
    </source>
</evidence>
<evidence type="ECO:0000256" key="8">
    <source>
        <dbReference type="ARBA" id="ARBA00023125"/>
    </source>
</evidence>
<dbReference type="InterPro" id="IPR003593">
    <property type="entry name" value="AAA+_ATPase"/>
</dbReference>
<dbReference type="PANTHER" id="PTHR32071:SF3">
    <property type="entry name" value="HTH-TYPE TRANSCRIPTIONAL REGULATORY PROTEIN TYRR"/>
    <property type="match status" value="1"/>
</dbReference>
<dbReference type="EMBL" id="PRLP01000034">
    <property type="protein sequence ID" value="PPC77342.1"/>
    <property type="molecule type" value="Genomic_DNA"/>
</dbReference>
<evidence type="ECO:0000259" key="11">
    <source>
        <dbReference type="PROSITE" id="PS50045"/>
    </source>
</evidence>
<dbReference type="SUPFAM" id="SSF46689">
    <property type="entry name" value="Homeodomain-like"/>
    <property type="match status" value="1"/>
</dbReference>
<dbReference type="GO" id="GO:0005737">
    <property type="term" value="C:cytoplasm"/>
    <property type="evidence" value="ECO:0007669"/>
    <property type="project" value="UniProtKB-SubCell"/>
</dbReference>
<dbReference type="OrthoDB" id="9804019at2"/>
<dbReference type="PROSITE" id="PS51671">
    <property type="entry name" value="ACT"/>
    <property type="match status" value="1"/>
</dbReference>
<keyword evidence="5" id="KW-0058">Aromatic hydrocarbons catabolism</keyword>
<keyword evidence="3" id="KW-0678">Repressor</keyword>
<evidence type="ECO:0000256" key="5">
    <source>
        <dbReference type="ARBA" id="ARBA00022797"/>
    </source>
</evidence>
<evidence type="ECO:0000256" key="1">
    <source>
        <dbReference type="ARBA" id="ARBA00004496"/>
    </source>
</evidence>
<dbReference type="GO" id="GO:0006355">
    <property type="term" value="P:regulation of DNA-templated transcription"/>
    <property type="evidence" value="ECO:0007669"/>
    <property type="project" value="InterPro"/>
</dbReference>
<dbReference type="FunFam" id="3.40.50.300:FF:000006">
    <property type="entry name" value="DNA-binding transcriptional regulator NtrC"/>
    <property type="match status" value="1"/>
</dbReference>
<dbReference type="InterPro" id="IPR013767">
    <property type="entry name" value="PAS_fold"/>
</dbReference>
<evidence type="ECO:0000256" key="9">
    <source>
        <dbReference type="ARBA" id="ARBA00023163"/>
    </source>
</evidence>
<dbReference type="AlphaFoldDB" id="A0A2S5KRP4"/>
<dbReference type="PROSITE" id="PS50045">
    <property type="entry name" value="SIGMA54_INTERACT_4"/>
    <property type="match status" value="1"/>
</dbReference>
<feature type="domain" description="Sigma-54 factor interaction" evidence="11">
    <location>
        <begin position="200"/>
        <end position="430"/>
    </location>
</feature>
<dbReference type="PROSITE" id="PS00688">
    <property type="entry name" value="SIGMA54_INTERACT_3"/>
    <property type="match status" value="1"/>
</dbReference>
<dbReference type="Gene3D" id="3.30.70.260">
    <property type="match status" value="1"/>
</dbReference>
<dbReference type="SUPFAM" id="SSF55785">
    <property type="entry name" value="PYP-like sensor domain (PAS domain)"/>
    <property type="match status" value="1"/>
</dbReference>
<evidence type="ECO:0000313" key="14">
    <source>
        <dbReference type="EMBL" id="PPC77342.1"/>
    </source>
</evidence>
<feature type="domain" description="ACT" evidence="13">
    <location>
        <begin position="2"/>
        <end position="70"/>
    </location>
</feature>
<evidence type="ECO:0000259" key="12">
    <source>
        <dbReference type="PROSITE" id="PS50112"/>
    </source>
</evidence>
<dbReference type="Gene3D" id="3.30.450.20">
    <property type="entry name" value="PAS domain"/>
    <property type="match status" value="1"/>
</dbReference>
<keyword evidence="2" id="KW-0963">Cytoplasm</keyword>
<evidence type="ECO:0000313" key="15">
    <source>
        <dbReference type="Proteomes" id="UP000238196"/>
    </source>
</evidence>
<dbReference type="PROSITE" id="PS50112">
    <property type="entry name" value="PAS"/>
    <property type="match status" value="1"/>
</dbReference>
<accession>A0A2S5KRP4</accession>
<dbReference type="Gene3D" id="3.40.50.300">
    <property type="entry name" value="P-loop containing nucleotide triphosphate hydrolases"/>
    <property type="match status" value="1"/>
</dbReference>
<protein>
    <recommendedName>
        <fullName evidence="10">HTH-type transcriptional regulatory protein TyrR</fullName>
    </recommendedName>
</protein>
<dbReference type="Gene3D" id="1.10.10.60">
    <property type="entry name" value="Homeodomain-like"/>
    <property type="match status" value="1"/>
</dbReference>
<dbReference type="SMART" id="SM00382">
    <property type="entry name" value="AAA"/>
    <property type="match status" value="1"/>
</dbReference>
<dbReference type="Gene3D" id="1.10.8.60">
    <property type="match status" value="1"/>
</dbReference>
<comment type="subcellular location">
    <subcellularLocation>
        <location evidence="1">Cytoplasm</location>
    </subcellularLocation>
</comment>
<keyword evidence="8" id="KW-0238">DNA-binding</keyword>
<dbReference type="InterPro" id="IPR025944">
    <property type="entry name" value="Sigma_54_int_dom_CS"/>
</dbReference>
<dbReference type="InterPro" id="IPR002912">
    <property type="entry name" value="ACT_dom"/>
</dbReference>
<dbReference type="PANTHER" id="PTHR32071">
    <property type="entry name" value="TRANSCRIPTIONAL REGULATORY PROTEIN"/>
    <property type="match status" value="1"/>
</dbReference>
<dbReference type="Pfam" id="PF25601">
    <property type="entry name" value="AAA_lid_14"/>
    <property type="match status" value="1"/>
</dbReference>
<dbReference type="InterPro" id="IPR002078">
    <property type="entry name" value="Sigma_54_int"/>
</dbReference>
<keyword evidence="7" id="KW-0805">Transcription regulation</keyword>
<dbReference type="InterPro" id="IPR000014">
    <property type="entry name" value="PAS"/>
</dbReference>
<comment type="caution">
    <text evidence="14">The sequence shown here is derived from an EMBL/GenBank/DDBJ whole genome shotgun (WGS) entry which is preliminary data.</text>
</comment>
<evidence type="ECO:0000256" key="10">
    <source>
        <dbReference type="ARBA" id="ARBA00029500"/>
    </source>
</evidence>
<evidence type="ECO:0000256" key="6">
    <source>
        <dbReference type="ARBA" id="ARBA00022840"/>
    </source>
</evidence>
<dbReference type="Pfam" id="PF18024">
    <property type="entry name" value="HTH_50"/>
    <property type="match status" value="1"/>
</dbReference>
<dbReference type="InterPro" id="IPR025943">
    <property type="entry name" value="Sigma_54_int_dom_ATP-bd_2"/>
</dbReference>
<feature type="domain" description="PAS" evidence="12">
    <location>
        <begin position="76"/>
        <end position="118"/>
    </location>
</feature>
<dbReference type="GO" id="GO:0005524">
    <property type="term" value="F:ATP binding"/>
    <property type="evidence" value="ECO:0007669"/>
    <property type="project" value="UniProtKB-KW"/>
</dbReference>
<dbReference type="SUPFAM" id="SSF52540">
    <property type="entry name" value="P-loop containing nucleoside triphosphate hydrolases"/>
    <property type="match status" value="1"/>
</dbReference>
<organism evidence="14 15">
    <name type="scientific">Proteobacteria bacterium 228</name>
    <dbReference type="NCBI Taxonomy" id="2083153"/>
    <lineage>
        <taxon>Bacteria</taxon>
        <taxon>Pseudomonadati</taxon>
        <taxon>Pseudomonadota</taxon>
    </lineage>
</organism>
<dbReference type="NCBIfam" id="TIGR04381">
    <property type="entry name" value="HTH_TypR"/>
    <property type="match status" value="1"/>
</dbReference>
<dbReference type="PROSITE" id="PS00676">
    <property type="entry name" value="SIGMA54_INTERACT_2"/>
    <property type="match status" value="1"/>
</dbReference>
<dbReference type="InterPro" id="IPR030828">
    <property type="entry name" value="HTH_TyrR"/>
</dbReference>
<keyword evidence="6" id="KW-0067">ATP-binding</keyword>
<dbReference type="CDD" id="cd00009">
    <property type="entry name" value="AAA"/>
    <property type="match status" value="1"/>
</dbReference>
<dbReference type="InterPro" id="IPR027417">
    <property type="entry name" value="P-loop_NTPase"/>
</dbReference>
<sequence length="545" mass="59866">MKLDIQAEDRLGMALEILRVLAQNQCNIQALEVIPCHAFVSCDAQPGRWPQLQQQMLALPGVQAVRQIDLLPSERRRQHLDMLLSRLPDPIIDLDSDGDILHLNAAAADAFGATREQLEQMPVSRVIGNAGMGLDLAALLRQDGATVEVLPEGGTYLLDIQPVISHGQLNGAVMVLRSPQRIGQQLSSVKATHGEGIDTIIGISPAMLALQRQTLKFAALDLPVMILGETGTGKELLARALHEAGPRASAPFLAINCATLAENLLESELFGYAAGAFSGAQRGGKPGLFELADEGTIFLDEIGEMSPYLQAKLLRFLQDLRFRRIGGTSELKVDVRILCATHRDLEAMADSGEFRADLFYRLNVLNLHLPPLRQRREDIPLLADYFLRRAAEQLNCTKPTLSREALRQLCEAPWPGNIRQLQNVIFRSAALLEQQDQSASQVEIDIAQLAMGGLEGRRLTHGDKPPADSEVYAAMAALPDVVSKGGAGAERELEDVQGLDQALEAYEARLLANLWPLYPSTRRLAQRLQTSHAKIARKLKRYDIR</sequence>
<dbReference type="InterPro" id="IPR009057">
    <property type="entry name" value="Homeodomain-like_sf"/>
</dbReference>
<reference evidence="14 15" key="1">
    <citation type="submission" date="2018-02" db="EMBL/GenBank/DDBJ databases">
        <title>novel marine gammaproteobacteria from coastal saline agro ecosystem.</title>
        <authorList>
            <person name="Krishnan R."/>
            <person name="Ramesh Kumar N."/>
        </authorList>
    </citation>
    <scope>NUCLEOTIDE SEQUENCE [LARGE SCALE GENOMIC DNA]</scope>
    <source>
        <strain evidence="14 15">228</strain>
    </source>
</reference>
<gene>
    <name evidence="14" type="ORF">C4K68_10755</name>
</gene>
<dbReference type="InterPro" id="IPR025662">
    <property type="entry name" value="Sigma_54_int_dom_ATP-bd_1"/>
</dbReference>
<dbReference type="InterPro" id="IPR035965">
    <property type="entry name" value="PAS-like_dom_sf"/>
</dbReference>
<keyword evidence="4" id="KW-0547">Nucleotide-binding</keyword>
<evidence type="ECO:0000256" key="3">
    <source>
        <dbReference type="ARBA" id="ARBA00022491"/>
    </source>
</evidence>